<dbReference type="InterPro" id="IPR018305">
    <property type="entry name" value="Ribosomal_m50"/>
</dbReference>
<dbReference type="Gene3D" id="1.10.1200.10">
    <property type="entry name" value="ACP-like"/>
    <property type="match status" value="1"/>
</dbReference>
<evidence type="ECO:0000313" key="8">
    <source>
        <dbReference type="Proteomes" id="UP000224634"/>
    </source>
</evidence>
<keyword evidence="5" id="KW-0687">Ribonucleoprotein</keyword>
<accession>A0A2B7YJZ3</accession>
<dbReference type="Pfam" id="PF10501">
    <property type="entry name" value="Ribosomal_L50"/>
    <property type="match status" value="1"/>
</dbReference>
<dbReference type="EMBL" id="PDNA01000036">
    <property type="protein sequence ID" value="PGH21371.1"/>
    <property type="molecule type" value="Genomic_DNA"/>
</dbReference>
<comment type="similarity">
    <text evidence="2">Belongs to the mitochondrion-specific ribosomal protein mL50 family.</text>
</comment>
<comment type="caution">
    <text evidence="7">The sequence shown here is derived from an EMBL/GenBank/DDBJ whole genome shotgun (WGS) entry which is preliminary data.</text>
</comment>
<proteinExistence type="inferred from homology"/>
<dbReference type="GO" id="GO:1990904">
    <property type="term" value="C:ribonucleoprotein complex"/>
    <property type="evidence" value="ECO:0007669"/>
    <property type="project" value="UniProtKB-KW"/>
</dbReference>
<evidence type="ECO:0000256" key="4">
    <source>
        <dbReference type="ARBA" id="ARBA00023128"/>
    </source>
</evidence>
<dbReference type="Proteomes" id="UP000224634">
    <property type="component" value="Unassembled WGS sequence"/>
</dbReference>
<evidence type="ECO:0000256" key="6">
    <source>
        <dbReference type="ARBA" id="ARBA00035183"/>
    </source>
</evidence>
<dbReference type="InterPro" id="IPR036736">
    <property type="entry name" value="ACP-like_sf"/>
</dbReference>
<dbReference type="GO" id="GO:0005840">
    <property type="term" value="C:ribosome"/>
    <property type="evidence" value="ECO:0007669"/>
    <property type="project" value="UniProtKB-KW"/>
</dbReference>
<sequence>MQSSARLLAPLEAASSQLSSTLYVCSTCRHQFLPQTLRAANQSFRRHNSSNNVPLTEKIRRKIWGTDNPPGLKDPYGGESILERTLRERQEAKQGPQQQAPQVPAEEVSVEEVVIETPSGYVTATTWDGLERVGVVGKWSEQLPTEQDEFFAFMSQDKASTREQFLLVLHETMVELLVLKEMDMPLKHACKIDDFDIIALLNQVQIKPSNDSSTGVLAFPTEQAKADVLTFFDTLHAAPGPIEASTEPSLESDQEYSFSAPTNTDFLSISLLEDPEFKFAFLKRVAQLTGRRIPDNEIANMTKPSHLLRYLITSSKPKPKKLVEELLANSELTSLPNVKISARRQTPIDKEKEIGRWKIIEAELTARGLPVTGRADI</sequence>
<evidence type="ECO:0000256" key="5">
    <source>
        <dbReference type="ARBA" id="ARBA00023274"/>
    </source>
</evidence>
<evidence type="ECO:0000313" key="7">
    <source>
        <dbReference type="EMBL" id="PGH21371.1"/>
    </source>
</evidence>
<protein>
    <recommendedName>
        <fullName evidence="6">Large ribosomal subunit protein mL50</fullName>
    </recommendedName>
</protein>
<organism evidence="7 8">
    <name type="scientific">Polytolypa hystricis (strain UAMH7299)</name>
    <dbReference type="NCBI Taxonomy" id="1447883"/>
    <lineage>
        <taxon>Eukaryota</taxon>
        <taxon>Fungi</taxon>
        <taxon>Dikarya</taxon>
        <taxon>Ascomycota</taxon>
        <taxon>Pezizomycotina</taxon>
        <taxon>Eurotiomycetes</taxon>
        <taxon>Eurotiomycetidae</taxon>
        <taxon>Onygenales</taxon>
        <taxon>Onygenales incertae sedis</taxon>
        <taxon>Polytolypa</taxon>
    </lineage>
</organism>
<reference evidence="7 8" key="1">
    <citation type="submission" date="2017-10" db="EMBL/GenBank/DDBJ databases">
        <title>Comparative genomics in systemic dimorphic fungi from Ajellomycetaceae.</title>
        <authorList>
            <person name="Munoz J.F."/>
            <person name="Mcewen J.G."/>
            <person name="Clay O.K."/>
            <person name="Cuomo C.A."/>
        </authorList>
    </citation>
    <scope>NUCLEOTIDE SEQUENCE [LARGE SCALE GENOMIC DNA]</scope>
    <source>
        <strain evidence="7 8">UAMH7299</strain>
    </source>
</reference>
<gene>
    <name evidence="7" type="ORF">AJ80_03288</name>
</gene>
<evidence type="ECO:0000256" key="2">
    <source>
        <dbReference type="ARBA" id="ARBA00008860"/>
    </source>
</evidence>
<keyword evidence="4" id="KW-0496">Mitochondrion</keyword>
<keyword evidence="3" id="KW-0689">Ribosomal protein</keyword>
<dbReference type="OrthoDB" id="6220758at2759"/>
<keyword evidence="8" id="KW-1185">Reference proteome</keyword>
<dbReference type="GO" id="GO:0005739">
    <property type="term" value="C:mitochondrion"/>
    <property type="evidence" value="ECO:0007669"/>
    <property type="project" value="UniProtKB-SubCell"/>
</dbReference>
<dbReference type="AlphaFoldDB" id="A0A2B7YJZ3"/>
<evidence type="ECO:0000256" key="1">
    <source>
        <dbReference type="ARBA" id="ARBA00004173"/>
    </source>
</evidence>
<evidence type="ECO:0000256" key="3">
    <source>
        <dbReference type="ARBA" id="ARBA00022980"/>
    </source>
</evidence>
<comment type="subcellular location">
    <subcellularLocation>
        <location evidence="1">Mitochondrion</location>
    </subcellularLocation>
</comment>
<dbReference type="STRING" id="1447883.A0A2B7YJZ3"/>
<name>A0A2B7YJZ3_POLH7</name>